<keyword evidence="1" id="KW-0472">Membrane</keyword>
<keyword evidence="1" id="KW-0812">Transmembrane</keyword>
<protein>
    <submittedName>
        <fullName evidence="2">Uncharacterized protein</fullName>
    </submittedName>
</protein>
<dbReference type="EMBL" id="SNRW01000433">
    <property type="protein sequence ID" value="KAA6401166.1"/>
    <property type="molecule type" value="Genomic_DNA"/>
</dbReference>
<reference evidence="2 3" key="1">
    <citation type="submission" date="2019-03" db="EMBL/GenBank/DDBJ databases">
        <title>Single cell metagenomics reveals metabolic interactions within the superorganism composed of flagellate Streblomastix strix and complex community of Bacteroidetes bacteria on its surface.</title>
        <authorList>
            <person name="Treitli S.C."/>
            <person name="Kolisko M."/>
            <person name="Husnik F."/>
            <person name="Keeling P."/>
            <person name="Hampl V."/>
        </authorList>
    </citation>
    <scope>NUCLEOTIDE SEQUENCE [LARGE SCALE GENOMIC DNA]</scope>
    <source>
        <strain evidence="2">ST1C</strain>
    </source>
</reference>
<name>A0A5J4X335_9EUKA</name>
<evidence type="ECO:0000313" key="3">
    <source>
        <dbReference type="Proteomes" id="UP000324800"/>
    </source>
</evidence>
<sequence>MVVGNYYQMMMWIKIVFLPMIFVSEIDHYTVIKEMMEEEIIKVQQEDVIGGGGGRDFNYNEEGVYLHKLLYFYYEDCKVDECELLDVTVDVGEERIDDFVVPVEDDEKVDVEYFELDFDVMDK</sequence>
<accession>A0A5J4X335</accession>
<gene>
    <name evidence="2" type="ORF">EZS28_003307</name>
</gene>
<feature type="transmembrane region" description="Helical" evidence="1">
    <location>
        <begin position="6"/>
        <end position="26"/>
    </location>
</feature>
<dbReference type="Proteomes" id="UP000324800">
    <property type="component" value="Unassembled WGS sequence"/>
</dbReference>
<comment type="caution">
    <text evidence="2">The sequence shown here is derived from an EMBL/GenBank/DDBJ whole genome shotgun (WGS) entry which is preliminary data.</text>
</comment>
<dbReference type="AlphaFoldDB" id="A0A5J4X335"/>
<evidence type="ECO:0000256" key="1">
    <source>
        <dbReference type="SAM" id="Phobius"/>
    </source>
</evidence>
<organism evidence="2 3">
    <name type="scientific">Streblomastix strix</name>
    <dbReference type="NCBI Taxonomy" id="222440"/>
    <lineage>
        <taxon>Eukaryota</taxon>
        <taxon>Metamonada</taxon>
        <taxon>Preaxostyla</taxon>
        <taxon>Oxymonadida</taxon>
        <taxon>Streblomastigidae</taxon>
        <taxon>Streblomastix</taxon>
    </lineage>
</organism>
<keyword evidence="1" id="KW-1133">Transmembrane helix</keyword>
<evidence type="ECO:0000313" key="2">
    <source>
        <dbReference type="EMBL" id="KAA6401166.1"/>
    </source>
</evidence>
<proteinExistence type="predicted"/>